<dbReference type="Proteomes" id="UP000636800">
    <property type="component" value="Chromosome 3"/>
</dbReference>
<feature type="repeat" description="PPR" evidence="2">
    <location>
        <begin position="75"/>
        <end position="109"/>
    </location>
</feature>
<dbReference type="InterPro" id="IPR002885">
    <property type="entry name" value="PPR_rpt"/>
</dbReference>
<dbReference type="GO" id="GO:0009451">
    <property type="term" value="P:RNA modification"/>
    <property type="evidence" value="ECO:0007669"/>
    <property type="project" value="InterPro"/>
</dbReference>
<dbReference type="GO" id="GO:0003723">
    <property type="term" value="F:RNA binding"/>
    <property type="evidence" value="ECO:0007669"/>
    <property type="project" value="InterPro"/>
</dbReference>
<dbReference type="NCBIfam" id="TIGR00756">
    <property type="entry name" value="PPR"/>
    <property type="match status" value="4"/>
</dbReference>
<gene>
    <name evidence="3" type="ORF">HPP92_006934</name>
</gene>
<comment type="caution">
    <text evidence="3">The sequence shown here is derived from an EMBL/GenBank/DDBJ whole genome shotgun (WGS) entry which is preliminary data.</text>
</comment>
<proteinExistence type="predicted"/>
<dbReference type="Pfam" id="PF13041">
    <property type="entry name" value="PPR_2"/>
    <property type="match status" value="2"/>
</dbReference>
<protein>
    <recommendedName>
        <fullName evidence="5">Pentatricopeptide repeat-containing protein</fullName>
    </recommendedName>
</protein>
<reference evidence="3 4" key="1">
    <citation type="journal article" date="2020" name="Nat. Food">
        <title>A phased Vanilla planifolia genome enables genetic improvement of flavour and production.</title>
        <authorList>
            <person name="Hasing T."/>
            <person name="Tang H."/>
            <person name="Brym M."/>
            <person name="Khazi F."/>
            <person name="Huang T."/>
            <person name="Chambers A.H."/>
        </authorList>
    </citation>
    <scope>NUCLEOTIDE SEQUENCE [LARGE SCALE GENOMIC DNA]</scope>
    <source>
        <tissue evidence="3">Leaf</tissue>
    </source>
</reference>
<dbReference type="Gene3D" id="1.25.40.10">
    <property type="entry name" value="Tetratricopeptide repeat domain"/>
    <property type="match status" value="6"/>
</dbReference>
<dbReference type="Pfam" id="PF01535">
    <property type="entry name" value="PPR"/>
    <property type="match status" value="6"/>
</dbReference>
<accession>A0A835V875</accession>
<dbReference type="PANTHER" id="PTHR24015:SF1991">
    <property type="entry name" value="OS01G0938000 PROTEIN"/>
    <property type="match status" value="1"/>
</dbReference>
<dbReference type="Pfam" id="PF20431">
    <property type="entry name" value="E_motif"/>
    <property type="match status" value="1"/>
</dbReference>
<keyword evidence="1" id="KW-0677">Repeat</keyword>
<evidence type="ECO:0008006" key="5">
    <source>
        <dbReference type="Google" id="ProtNLM"/>
    </source>
</evidence>
<evidence type="ECO:0000256" key="2">
    <source>
        <dbReference type="PROSITE-ProRule" id="PRU00708"/>
    </source>
</evidence>
<evidence type="ECO:0000256" key="1">
    <source>
        <dbReference type="ARBA" id="ARBA00022737"/>
    </source>
</evidence>
<dbReference type="InterPro" id="IPR046960">
    <property type="entry name" value="PPR_At4g14850-like_plant"/>
</dbReference>
<name>A0A835V875_VANPL</name>
<dbReference type="PROSITE" id="PS51375">
    <property type="entry name" value="PPR"/>
    <property type="match status" value="3"/>
</dbReference>
<dbReference type="EMBL" id="JADCNL010000003">
    <property type="protein sequence ID" value="KAG0488123.1"/>
    <property type="molecule type" value="Genomic_DNA"/>
</dbReference>
<dbReference type="PANTHER" id="PTHR24015">
    <property type="entry name" value="OS07G0578800 PROTEIN-RELATED"/>
    <property type="match status" value="1"/>
</dbReference>
<dbReference type="InterPro" id="IPR011990">
    <property type="entry name" value="TPR-like_helical_dom_sf"/>
</dbReference>
<keyword evidence="4" id="KW-1185">Reference proteome</keyword>
<dbReference type="InterPro" id="IPR046848">
    <property type="entry name" value="E_motif"/>
</dbReference>
<feature type="repeat" description="PPR" evidence="2">
    <location>
        <begin position="179"/>
        <end position="213"/>
    </location>
</feature>
<dbReference type="FunFam" id="1.25.40.10:FF:000975">
    <property type="entry name" value="Pentatricopeptide repeat-containing protein"/>
    <property type="match status" value="1"/>
</dbReference>
<feature type="repeat" description="PPR" evidence="2">
    <location>
        <begin position="586"/>
        <end position="620"/>
    </location>
</feature>
<evidence type="ECO:0000313" key="3">
    <source>
        <dbReference type="EMBL" id="KAG0488123.1"/>
    </source>
</evidence>
<organism evidence="3 4">
    <name type="scientific">Vanilla planifolia</name>
    <name type="common">Vanilla</name>
    <dbReference type="NCBI Taxonomy" id="51239"/>
    <lineage>
        <taxon>Eukaryota</taxon>
        <taxon>Viridiplantae</taxon>
        <taxon>Streptophyta</taxon>
        <taxon>Embryophyta</taxon>
        <taxon>Tracheophyta</taxon>
        <taxon>Spermatophyta</taxon>
        <taxon>Magnoliopsida</taxon>
        <taxon>Liliopsida</taxon>
        <taxon>Asparagales</taxon>
        <taxon>Orchidaceae</taxon>
        <taxon>Vanilloideae</taxon>
        <taxon>Vanilleae</taxon>
        <taxon>Vanilla</taxon>
    </lineage>
</organism>
<evidence type="ECO:0000313" key="4">
    <source>
        <dbReference type="Proteomes" id="UP000636800"/>
    </source>
</evidence>
<sequence>MVKEMQEFDSATLVIVLSSLARMQNLKQGTGIHGVGIKRRFCSDVQLCNALINMYAKCGDMSSSESVFEDIGAKDGTSWSTVINGSLYNGMPEKSAFYFREMIRSAAQPDRVSLSSVISACSFSCEFYGLGEAIHGFVVKLGSQELRDNSIENSLISFYSYHGDVGASKNVFHGLSCKNTISWNSMIHALVENQRIDEALQLFSEMSSALGLPPNAVTLIAIIPACHMLGLYYHGKSCHAFVVRRQMEPSNPSMANCLLDMYLKFEDFVYADLLFSTMPIRDLISWNTMISGYAKDDFLRHGAQILFCKLLHQDVRCSLATLVGLLPSCKGRQDLSFGKSLHSWGIRYGLATNVSAANALMLMYVSCNDMPACSLLLGSILTLSDIISLNTVIVGFVQYGQYKDAIKTFQFMLRSLNLQPDPITFVSALSACGNLALLHLGRSMHGLIAKSSAGLDLMARNALITMYFRCGDPWSSELLFQTNKDRNLCSWNCMISGFVQNRDGRSALEYFKLMGSHIANEFSLVGVLCACSQLGNLRLGREVHGYVIKSSFHSNSFISSTLLDMYGKCGRLDISEEVFKDSSGQSVASWNSMISAYGLHGHGEKAINLFTTMTQQGIQPTKSTFIALLSACTHSGLIEEGCKHYNLMKEEFGVEPTTEHNVCMVEMLGRDGRTCEAFEFLKKLGIRAEPGTLGALLSACVDHDDLAIGKAVAEQLFCLEPDNFGYHVSLSNLYAYHGMWSMAEQVRNLVRDRGFLKPAGCSFIYH</sequence>
<dbReference type="FunFam" id="1.25.40.10:FF:000073">
    <property type="entry name" value="Pentatricopeptide repeat-containing protein chloroplastic"/>
    <property type="match status" value="1"/>
</dbReference>
<dbReference type="AlphaFoldDB" id="A0A835V875"/>